<dbReference type="Gene3D" id="3.40.50.12780">
    <property type="entry name" value="N-terminal domain of ligase-like"/>
    <property type="match status" value="1"/>
</dbReference>
<feature type="transmembrane region" description="Helical" evidence="12">
    <location>
        <begin position="759"/>
        <end position="780"/>
    </location>
</feature>
<sequence length="1557" mass="177212">MKLDKSKMSKVVSEYYVPPIDIGNEWNAELRFRNYIQKKYGIDFKDDYESFWKWTVDNYGEFWLSVAEFCKVDLGKENFCKEDIVEENVKINEIPKWFKGSMLNYTENVLKNADDNKIAFIETFDGESFEYFSYGQLKKDIKILGNAMKDVGLKCGDAVATYMPNSYRTACIMLAAASLGCTFASCSTEFGEKAVVDRLSQVKPKLIFGQEKVIFKQKIHDNAFNFEKICKQLSKYLLKAVVVPLKNNSTDCSLIGNNFISFNDFINEYKNINMDEEIVYKKVPFNHPMYTMFSSGTTGLPKAMVHTVGGTLLKHVEEHIIQTDMSDKDVIMFYTTCGWMMWNWLMTALYTKATIVVFDESPIYPDKEILIKILARTKATIFGCGAKMYDTYNSMGIKFNDKYDLSNLRLVLSTGSPLKASSFEFINSSLKKNIVIGSICGGTDIIGCFMGATLNRPVIPGECQHLYLGMNCQTWNYKGESVKDEQGELVCVTPFVSQPSHFLNDEDGKKYYKSYFEKNLGVWTHGDYCEINSKTNGVIVYGRSDATLNRFGVRIGTAEIYNVVESYDTVIDSLVVGIRDQEDEDNEIIILFLKLTDHTIFDQIVSKIKYDLRVNMSPRHVPNVFKTINDIPYTHSGKKMELIVKQILNGEVIKNIGAVRNPECLSDKILKKTTIIMVLSTFYKTKLIFLRNDHKIEYEDIDHIVGYNNDALDATDKIPNNKVVTKLDIFCIVLSIITYITDIVSDILVSIIHYLNNRILFSILIGLFVIIPSIILNLISFYWRKNDLKYKKNKSSKEMKYNFLSSVLQIGPLIWYFKSLNLTIKVHNNKNHLFINNKRKKEILYKLIEADRDSSLLRFFEAILESMPQTLIQGYFILTEYIENKIELSLLFILQLLSIFLSLLSICTSLIIQHKTLRVSRIDKNNMSFINTFLQGLWRFFTLFSRYIVLILFIYYLQKWLIIFIIIHILLSGSHIFLLQPLKTGDNSRYFDYSLQCINIIIHIFLPFNMAEGSTLLRYIIGYLIEIIEYINLLVLFYLNPLNKLLPHKEYFMLIPFFSSFIGIIFMLIYYYSYHPSKKEIKRNDIEMNNLHHEKNSEQTLLIFTMIGVICGIIVGIILRNIELSLMTIHLISFPGEIFMNLLKMIILPLISISIICGLCQLNSKQSGKVGMFSLIYYFLTTFMAVILGIVLVVLIKPGNFGYSNNKNIDLQYVTKEQPSTIEKMLDLVRNLFPENIIRSTIQQVESKYNISDTKKFHTKLYVDQMNVLGIIFFCISCGLIMGSLEDKVKPIVEIILALDLIINKAVYIIMLFSPIGIASLIAGKLLEVDDLIRTFQSLGMYVLTVILGLIIHLFGTLSLIYFLTTKKNPFKFLHGLLPAALTALGTASSAASLPVTFQCLENNNHVNPLISKFVLPVGATINMDGTALYEAVASIFIAQLNGITLNFGQLVTVSITATMAAIGAASIPSAGLVTMVMILTAIGLPVESANLILAVDWLLDRLRTCVNVMGDGIGCGFVEHLSKVEPNEIMGQLPTTIKVDPSEFKNKSDVSQNATL</sequence>
<reference evidence="15" key="1">
    <citation type="submission" date="2024-02" db="UniProtKB">
        <authorList>
            <consortium name="WormBaseParasite"/>
        </authorList>
    </citation>
    <scope>IDENTIFICATION</scope>
</reference>
<accession>A0AAF5DNA8</accession>
<evidence type="ECO:0000256" key="8">
    <source>
        <dbReference type="ARBA" id="ARBA00022840"/>
    </source>
</evidence>
<keyword evidence="6 12" id="KW-0812">Transmembrane</keyword>
<evidence type="ECO:0000256" key="12">
    <source>
        <dbReference type="RuleBase" id="RU910716"/>
    </source>
</evidence>
<dbReference type="InterPro" id="IPR036458">
    <property type="entry name" value="Na:dicarbo_symporter_sf"/>
</dbReference>
<feature type="transmembrane region" description="Helical" evidence="12">
    <location>
        <begin position="960"/>
        <end position="978"/>
    </location>
</feature>
<organism evidence="14 15">
    <name type="scientific">Strongyloides stercoralis</name>
    <name type="common">Threadworm</name>
    <dbReference type="NCBI Taxonomy" id="6248"/>
    <lineage>
        <taxon>Eukaryota</taxon>
        <taxon>Metazoa</taxon>
        <taxon>Ecdysozoa</taxon>
        <taxon>Nematoda</taxon>
        <taxon>Chromadorea</taxon>
        <taxon>Rhabditida</taxon>
        <taxon>Tylenchina</taxon>
        <taxon>Panagrolaimomorpha</taxon>
        <taxon>Strongyloidoidea</taxon>
        <taxon>Strongyloididae</taxon>
        <taxon>Strongyloides</taxon>
    </lineage>
</organism>
<evidence type="ECO:0000259" key="13">
    <source>
        <dbReference type="Pfam" id="PF00501"/>
    </source>
</evidence>
<feature type="transmembrane region" description="Helical" evidence="12">
    <location>
        <begin position="890"/>
        <end position="912"/>
    </location>
</feature>
<dbReference type="InterPro" id="IPR018107">
    <property type="entry name" value="Na-dicarboxylate_symporter_CS"/>
</dbReference>
<feature type="transmembrane region" description="Helical" evidence="12">
    <location>
        <begin position="801"/>
        <end position="817"/>
    </location>
</feature>
<dbReference type="InterPro" id="IPR000873">
    <property type="entry name" value="AMP-dep_synth/lig_dom"/>
</dbReference>
<keyword evidence="5" id="KW-0436">Ligase</keyword>
<evidence type="ECO:0000256" key="1">
    <source>
        <dbReference type="ARBA" id="ARBA00004141"/>
    </source>
</evidence>
<feature type="transmembrane region" description="Helical" evidence="12">
    <location>
        <begin position="1339"/>
        <end position="1364"/>
    </location>
</feature>
<feature type="transmembrane region" description="Helical" evidence="12">
    <location>
        <begin position="1051"/>
        <end position="1073"/>
    </location>
</feature>
<dbReference type="Pfam" id="PF09815">
    <property type="entry name" value="XK-related"/>
    <property type="match status" value="1"/>
</dbReference>
<dbReference type="Pfam" id="PF00501">
    <property type="entry name" value="AMP-binding"/>
    <property type="match status" value="1"/>
</dbReference>
<evidence type="ECO:0000313" key="14">
    <source>
        <dbReference type="Proteomes" id="UP000035681"/>
    </source>
</evidence>
<feature type="transmembrane region" description="Helical" evidence="12">
    <location>
        <begin position="1175"/>
        <end position="1196"/>
    </location>
</feature>
<proteinExistence type="inferred from homology"/>
<dbReference type="Pfam" id="PF00375">
    <property type="entry name" value="SDF"/>
    <property type="match status" value="1"/>
</dbReference>
<dbReference type="InterPro" id="IPR018629">
    <property type="entry name" value="XK-rel"/>
</dbReference>
<evidence type="ECO:0000256" key="3">
    <source>
        <dbReference type="ARBA" id="ARBA00008789"/>
    </source>
</evidence>
<dbReference type="GO" id="GO:0005886">
    <property type="term" value="C:plasma membrane"/>
    <property type="evidence" value="ECO:0007669"/>
    <property type="project" value="UniProtKB-ARBA"/>
</dbReference>
<dbReference type="NCBIfam" id="TIGR01217">
    <property type="entry name" value="ac_ac_CoA_syn"/>
    <property type="match status" value="1"/>
</dbReference>
<feature type="transmembrane region" description="Helical" evidence="12">
    <location>
        <begin position="1477"/>
        <end position="1500"/>
    </location>
</feature>
<dbReference type="Proteomes" id="UP000035681">
    <property type="component" value="Unplaced"/>
</dbReference>
<evidence type="ECO:0000256" key="5">
    <source>
        <dbReference type="ARBA" id="ARBA00022598"/>
    </source>
</evidence>
<dbReference type="InterPro" id="IPR001991">
    <property type="entry name" value="Na-dicarboxylate_symporter"/>
</dbReference>
<dbReference type="NCBIfam" id="NF002937">
    <property type="entry name" value="PRK03584.1"/>
    <property type="match status" value="1"/>
</dbReference>
<feature type="transmembrane region" description="Helical" evidence="12">
    <location>
        <begin position="1266"/>
        <end position="1285"/>
    </location>
</feature>
<dbReference type="GO" id="GO:0005524">
    <property type="term" value="F:ATP binding"/>
    <property type="evidence" value="ECO:0007669"/>
    <property type="project" value="UniProtKB-KW"/>
</dbReference>
<dbReference type="WBParaSite" id="TCONS_00015522.p1">
    <property type="protein sequence ID" value="TCONS_00015522.p1"/>
    <property type="gene ID" value="XLOC_009936"/>
</dbReference>
<keyword evidence="7" id="KW-0547">Nucleotide-binding</keyword>
<feature type="transmembrane region" description="Helical" evidence="12">
    <location>
        <begin position="932"/>
        <end position="953"/>
    </location>
</feature>
<dbReference type="AlphaFoldDB" id="A0AAF5DNA8"/>
<evidence type="ECO:0000256" key="6">
    <source>
        <dbReference type="ARBA" id="ARBA00022692"/>
    </source>
</evidence>
<feature type="transmembrane region" description="Helical" evidence="12">
    <location>
        <begin position="1306"/>
        <end position="1327"/>
    </location>
</feature>
<dbReference type="GO" id="GO:0046942">
    <property type="term" value="P:carboxylic acid transport"/>
    <property type="evidence" value="ECO:0007669"/>
    <property type="project" value="UniProtKB-ARBA"/>
</dbReference>
<feature type="transmembrane region" description="Helical" evidence="12">
    <location>
        <begin position="1020"/>
        <end position="1039"/>
    </location>
</feature>
<dbReference type="Gene3D" id="1.10.3860.10">
    <property type="entry name" value="Sodium:dicarboxylate symporter"/>
    <property type="match status" value="1"/>
</dbReference>
<keyword evidence="4" id="KW-0813">Transport</keyword>
<evidence type="ECO:0000256" key="11">
    <source>
        <dbReference type="ARBA" id="ARBA00023136"/>
    </source>
</evidence>
<dbReference type="PANTHER" id="PTHR42921">
    <property type="entry name" value="ACETOACETYL-COA SYNTHETASE"/>
    <property type="match status" value="1"/>
</dbReference>
<dbReference type="PANTHER" id="PTHR42921:SF1">
    <property type="entry name" value="ACETOACETYL-COA SYNTHETASE"/>
    <property type="match status" value="1"/>
</dbReference>
<dbReference type="GO" id="GO:0015293">
    <property type="term" value="F:symporter activity"/>
    <property type="evidence" value="ECO:0007669"/>
    <property type="project" value="UniProtKB-KW"/>
</dbReference>
<feature type="transmembrane region" description="Helical" evidence="12">
    <location>
        <begin position="1451"/>
        <end position="1471"/>
    </location>
</feature>
<dbReference type="GO" id="GO:0030729">
    <property type="term" value="F:acetoacetate-CoA ligase activity"/>
    <property type="evidence" value="ECO:0007669"/>
    <property type="project" value="InterPro"/>
</dbReference>
<name>A0AAF5DNA8_STRER</name>
<keyword evidence="14" id="KW-1185">Reference proteome</keyword>
<evidence type="ECO:0000313" key="15">
    <source>
        <dbReference type="WBParaSite" id="TCONS_00015522.p1"/>
    </source>
</evidence>
<comment type="similarity">
    <text evidence="2">Belongs to the ATP-dependent AMP-binding enzyme family.</text>
</comment>
<keyword evidence="8" id="KW-0067">ATP-binding</keyword>
<dbReference type="InterPro" id="IPR042099">
    <property type="entry name" value="ANL_N_sf"/>
</dbReference>
<dbReference type="InterPro" id="IPR045851">
    <property type="entry name" value="AMP-bd_C_sf"/>
</dbReference>
<dbReference type="SUPFAM" id="SSF118215">
    <property type="entry name" value="Proton glutamate symport protein"/>
    <property type="match status" value="1"/>
</dbReference>
<comment type="caution">
    <text evidence="12">Lacks conserved residue(s) required for the propagation of feature annotation.</text>
</comment>
<dbReference type="PROSITE" id="PS00713">
    <property type="entry name" value="NA_DICARBOXYL_SYMP_1"/>
    <property type="match status" value="1"/>
</dbReference>
<evidence type="ECO:0000256" key="10">
    <source>
        <dbReference type="ARBA" id="ARBA00022989"/>
    </source>
</evidence>
<comment type="subcellular location">
    <subcellularLocation>
        <location evidence="1 12">Membrane</location>
        <topology evidence="1 12">Multi-pass membrane protein</topology>
    </subcellularLocation>
</comment>
<comment type="similarity">
    <text evidence="3 12">Belongs to the XK family.</text>
</comment>
<dbReference type="PROSITE" id="PS00714">
    <property type="entry name" value="NA_DICARBOXYL_SYMP_2"/>
    <property type="match status" value="1"/>
</dbReference>
<feature type="domain" description="AMP-dependent synthetase/ligase" evidence="13">
    <location>
        <begin position="116"/>
        <end position="496"/>
    </location>
</feature>
<feature type="transmembrane region" description="Helical" evidence="12">
    <location>
        <begin position="1142"/>
        <end position="1163"/>
    </location>
</feature>
<feature type="transmembrane region" description="Helical" evidence="12">
    <location>
        <begin position="1101"/>
        <end position="1122"/>
    </location>
</feature>
<dbReference type="InterPro" id="IPR005914">
    <property type="entry name" value="Acac_CoA_synth"/>
</dbReference>
<dbReference type="PRINTS" id="PR00173">
    <property type="entry name" value="EDTRNSPORT"/>
</dbReference>
<evidence type="ECO:0000256" key="2">
    <source>
        <dbReference type="ARBA" id="ARBA00006432"/>
    </source>
</evidence>
<dbReference type="SUPFAM" id="SSF56801">
    <property type="entry name" value="Acetyl-CoA synthetase-like"/>
    <property type="match status" value="1"/>
</dbReference>
<evidence type="ECO:0000256" key="9">
    <source>
        <dbReference type="ARBA" id="ARBA00022847"/>
    </source>
</evidence>
<keyword evidence="9" id="KW-0769">Symport</keyword>
<evidence type="ECO:0000256" key="4">
    <source>
        <dbReference type="ARBA" id="ARBA00022448"/>
    </source>
</evidence>
<keyword evidence="10 12" id="KW-1133">Transmembrane helix</keyword>
<dbReference type="Gene3D" id="3.30.300.30">
    <property type="match status" value="1"/>
</dbReference>
<keyword evidence="11 12" id="KW-0472">Membrane</keyword>
<protein>
    <recommendedName>
        <fullName evidence="12">XK-related protein</fullName>
    </recommendedName>
</protein>
<evidence type="ECO:0000256" key="7">
    <source>
        <dbReference type="ARBA" id="ARBA00022741"/>
    </source>
</evidence>
<dbReference type="GO" id="GO:0006629">
    <property type="term" value="P:lipid metabolic process"/>
    <property type="evidence" value="ECO:0007669"/>
    <property type="project" value="InterPro"/>
</dbReference>